<name>A0A9P7UTG8_9AGAR</name>
<comment type="caution">
    <text evidence="1">The sequence shown here is derived from an EMBL/GenBank/DDBJ whole genome shotgun (WGS) entry which is preliminary data.</text>
</comment>
<organism evidence="1 2">
    <name type="scientific">Marasmius oreades</name>
    <name type="common">fairy-ring Marasmius</name>
    <dbReference type="NCBI Taxonomy" id="181124"/>
    <lineage>
        <taxon>Eukaryota</taxon>
        <taxon>Fungi</taxon>
        <taxon>Dikarya</taxon>
        <taxon>Basidiomycota</taxon>
        <taxon>Agaricomycotina</taxon>
        <taxon>Agaricomycetes</taxon>
        <taxon>Agaricomycetidae</taxon>
        <taxon>Agaricales</taxon>
        <taxon>Marasmiineae</taxon>
        <taxon>Marasmiaceae</taxon>
        <taxon>Marasmius</taxon>
    </lineage>
</organism>
<dbReference type="Proteomes" id="UP001049176">
    <property type="component" value="Chromosome 4"/>
</dbReference>
<accession>A0A9P7UTG8</accession>
<evidence type="ECO:0000313" key="1">
    <source>
        <dbReference type="EMBL" id="KAG7093200.1"/>
    </source>
</evidence>
<dbReference type="KEGG" id="more:E1B28_006890"/>
<keyword evidence="2" id="KW-1185">Reference proteome</keyword>
<dbReference type="RefSeq" id="XP_043009670.1">
    <property type="nucleotide sequence ID" value="XM_043151590.1"/>
</dbReference>
<dbReference type="GeneID" id="66075966"/>
<sequence>MDTGFSFSPTPVSFELDTLPPVDMILLSNDSVVFYTCETTLLDVSTNSFRNLLPFPFPTHHGDGSINPSERILTLPEIPSSELEIMLLAIHNVPRNNNSPSLFDVNIITRAIDRLPEYGIPPDTRITPTSQIYHLMLSCAPLYPLEIYALAAQYEIHSLAVTVSSHALSLELSEVSVELSRRMGAIYLLWLFQLHMGRTERLKVLLTAEVGLHNPTAECSFTNQKTLKRMWNLAVAKLLFVIKPDTTTALIRDTVMEHTSELTCPDCLNLRDKQLNMVITEWSVTRRTIGDS</sequence>
<protein>
    <submittedName>
        <fullName evidence="1">Uncharacterized protein</fullName>
    </submittedName>
</protein>
<dbReference type="AlphaFoldDB" id="A0A9P7UTG8"/>
<proteinExistence type="predicted"/>
<dbReference type="OrthoDB" id="3265815at2759"/>
<dbReference type="EMBL" id="CM032184">
    <property type="protein sequence ID" value="KAG7093200.1"/>
    <property type="molecule type" value="Genomic_DNA"/>
</dbReference>
<gene>
    <name evidence="1" type="ORF">E1B28_006890</name>
</gene>
<evidence type="ECO:0000313" key="2">
    <source>
        <dbReference type="Proteomes" id="UP001049176"/>
    </source>
</evidence>
<reference evidence="1" key="1">
    <citation type="journal article" date="2021" name="Genome Biol. Evol.">
        <title>The assembled and annotated genome of the fairy-ring fungus Marasmius oreades.</title>
        <authorList>
            <person name="Hiltunen M."/>
            <person name="Ament-Velasquez S.L."/>
            <person name="Johannesson H."/>
        </authorList>
    </citation>
    <scope>NUCLEOTIDE SEQUENCE</scope>
    <source>
        <strain evidence="1">03SP1</strain>
    </source>
</reference>